<dbReference type="Proteomes" id="UP000829999">
    <property type="component" value="Chromosome 20"/>
</dbReference>
<protein>
    <submittedName>
        <fullName evidence="3">Titin-like</fullName>
    </submittedName>
</protein>
<keyword evidence="2" id="KW-1185">Reference proteome</keyword>
<dbReference type="RefSeq" id="XP_050557476.1">
    <property type="nucleotide sequence ID" value="XM_050701519.1"/>
</dbReference>
<reference evidence="3" key="1">
    <citation type="submission" date="2025-08" db="UniProtKB">
        <authorList>
            <consortium name="RefSeq"/>
        </authorList>
    </citation>
    <scope>IDENTIFICATION</scope>
    <source>
        <tissue evidence="3">Whole larval tissue</tissue>
    </source>
</reference>
<evidence type="ECO:0000313" key="3">
    <source>
        <dbReference type="RefSeq" id="XP_050557476.1"/>
    </source>
</evidence>
<feature type="region of interest" description="Disordered" evidence="1">
    <location>
        <begin position="582"/>
        <end position="604"/>
    </location>
</feature>
<feature type="non-terminal residue" evidence="3">
    <location>
        <position position="1"/>
    </location>
</feature>
<organism evidence="2 3">
    <name type="scientific">Spodoptera frugiperda</name>
    <name type="common">Fall armyworm</name>
    <dbReference type="NCBI Taxonomy" id="7108"/>
    <lineage>
        <taxon>Eukaryota</taxon>
        <taxon>Metazoa</taxon>
        <taxon>Ecdysozoa</taxon>
        <taxon>Arthropoda</taxon>
        <taxon>Hexapoda</taxon>
        <taxon>Insecta</taxon>
        <taxon>Pterygota</taxon>
        <taxon>Neoptera</taxon>
        <taxon>Endopterygota</taxon>
        <taxon>Lepidoptera</taxon>
        <taxon>Glossata</taxon>
        <taxon>Ditrysia</taxon>
        <taxon>Noctuoidea</taxon>
        <taxon>Noctuidae</taxon>
        <taxon>Amphipyrinae</taxon>
        <taxon>Spodoptera</taxon>
    </lineage>
</organism>
<gene>
    <name evidence="3" type="primary">LOC126911959</name>
</gene>
<dbReference type="GeneID" id="126911959"/>
<evidence type="ECO:0000313" key="2">
    <source>
        <dbReference type="Proteomes" id="UP000829999"/>
    </source>
</evidence>
<feature type="compositionally biased region" description="Basic and acidic residues" evidence="1">
    <location>
        <begin position="590"/>
        <end position="603"/>
    </location>
</feature>
<evidence type="ECO:0000256" key="1">
    <source>
        <dbReference type="SAM" id="MobiDB-lite"/>
    </source>
</evidence>
<sequence>DIFSLQVISSVIFAVVCGFLFKPANLSAIDYGPVKIIVRESPDALTDIVHQGENFYFKHYVNSPSSHFEAIMSLIQQDASRLEEETEELQKILKPFIRHETKSKDRVSKVQPLPKPSPLPVPVILEDKEPELIISNQQQISVESISPQIIDMPAVIEEISLEGPDENKENSVIIPEEDFSDVKMEGLEENIVVPEVTVLTLGTIDNPVIMEEVKLEDQKIEKENILVVPEAVTQISVVDPVFVEEVKPDAPKVSEKVQNTLYLSSVIIPENPVLSHLSTNGYAVSVEQVNAKEPKVHDDSGAAILETPVIPEPFNNSPTVVDEIEIEEPEFNKDNIIVVSEAPVYSPLLVQNNSAVIEEIKYEEPKIIEESQNLMHLSPVIIPEPSTLSPLVSINNDYLADGEDLKVNEIEVSKEPDNTLYLSSLIIPEAPVLPPLPVSNYNMAAEQEYGKELKLHALSVETVSETPLFPGPVHNNPAVAEEVKVEEPHVYKESIIEVPEAPVLPLLSIDNNPETLKQIEIEEPKINKENIIVVSEPVLVENSPTVIEEVKIEEPKISEKSENLLHVNSVVVPKIPILPPPSSINSYTTDGEKGKDEEPKVSEEPEDTMYLRTVIVPEAPVLPPLPVNNYNIAAEQEYGKEPKLHAPRVETVSETPLFPGPVHNNPAVAKEVKVVEPHVYKESIIEVPEAPVLPLLSIDNNPETLEQIEIEEPENIKEDMIVVSEPVLVENSPAIIEEVKIEEPKISEISENVIHLHSVVIPEIPILPPFSINSYTTDGENRKVEEPKVSEEPEDTMYLRSEPSELLPLPVNNYDIAIEQVNVEEPTLHEHRVEIVSETPLFLTPVHNNPTVAEEVKIEEPRVYQESIIEVPEAPVLPLLSIDNNPVTLEHIEIEEPMINKENIIVVSEPLLVDNSPAVIEEVKIEEPKISENSENVLQLSSVVVPEIQISSSPFSINNYPTDDENIKFEELKVFAEPESTMYLRSEPSELLPLPVNNYDIVIEQVNVNEPTLHEHRVDVVSEAPLFHEAVHYNPAVVEEVKVIEPHVYEESIIEVPEAPVLPLLSIDNNPATLEHIEIEEPKINKENILVVSEPVLVENSPSVIEEVKIEEPKISEESENVLHLSSVVVPEIPISPPFSINHYSADGEEGKVEEAEVSKEPENEIYLSSVKIPEAPMLPPLSNERKEEVYKESIAVIPEAPTLPPVLVNNNSAVFEEVKVEEPKVSEGTKNTLHLSSLVVPEYPVLHENSLKDISTVEKQIEEQESISLRQSVTKQNPEDVYVVEAKSTEKPNHFEPKRLENEGILEAPVLPAPKRTDVSAVKKNDKPKDKMYNHAESPDLPPLSLRDLLLHKENERLEDFLPHVPEYHFVSKIEAVPKYVSEEHEIPEQKKKLNEELPHLLRVSHYPKLKTLPDAPILPPLSLSDFPYPKK</sequence>
<dbReference type="OrthoDB" id="7492765at2759"/>
<name>A0A9R0E325_SPOFR</name>
<proteinExistence type="predicted"/>
<accession>A0A9R0E325</accession>